<evidence type="ECO:0000256" key="1">
    <source>
        <dbReference type="SAM" id="Phobius"/>
    </source>
</evidence>
<name>A0A0L9U3G3_PHAAN</name>
<feature type="transmembrane region" description="Helical" evidence="1">
    <location>
        <begin position="62"/>
        <end position="86"/>
    </location>
</feature>
<dbReference type="AlphaFoldDB" id="A0A0L9U3G3"/>
<keyword evidence="1" id="KW-0472">Membrane</keyword>
<sequence>MLPIDSPDLLLSVLTLHSCHCYHLCCFTESSFLATHFWDGLMRIHLIREEERVSPRVSTSKLLPFVVLSNVVVAVVAIVAAVTNFLPDVLGQRATANSIIDVVVTNSIVEADIFSVGEGNGIVVNADEDAVGLGKRWVRGVASDELGSGRVLLVNELLLLPSHFAFQLFDERKDSNNYKGSLPSRAFCHHQWISSSSFLCGTDWCFLPTSPLFVSPNALTPVAKPVSTIWVSDLSSSTNRFSPVLPPSRSVIDVHMSFSREGKKSFSRRRIVSP</sequence>
<organism evidence="2 3">
    <name type="scientific">Phaseolus angularis</name>
    <name type="common">Azuki bean</name>
    <name type="synonym">Vigna angularis</name>
    <dbReference type="NCBI Taxonomy" id="3914"/>
    <lineage>
        <taxon>Eukaryota</taxon>
        <taxon>Viridiplantae</taxon>
        <taxon>Streptophyta</taxon>
        <taxon>Embryophyta</taxon>
        <taxon>Tracheophyta</taxon>
        <taxon>Spermatophyta</taxon>
        <taxon>Magnoliopsida</taxon>
        <taxon>eudicotyledons</taxon>
        <taxon>Gunneridae</taxon>
        <taxon>Pentapetalae</taxon>
        <taxon>rosids</taxon>
        <taxon>fabids</taxon>
        <taxon>Fabales</taxon>
        <taxon>Fabaceae</taxon>
        <taxon>Papilionoideae</taxon>
        <taxon>50 kb inversion clade</taxon>
        <taxon>NPAAA clade</taxon>
        <taxon>indigoferoid/millettioid clade</taxon>
        <taxon>Phaseoleae</taxon>
        <taxon>Vigna</taxon>
    </lineage>
</organism>
<dbReference type="EMBL" id="CM003373">
    <property type="protein sequence ID" value="KOM37212.1"/>
    <property type="molecule type" value="Genomic_DNA"/>
</dbReference>
<accession>A0A0L9U3G3</accession>
<keyword evidence="1" id="KW-1133">Transmembrane helix</keyword>
<dbReference type="Gramene" id="KOM37212">
    <property type="protein sequence ID" value="KOM37212"/>
    <property type="gene ID" value="LR48_Vigan03g059300"/>
</dbReference>
<gene>
    <name evidence="2" type="ORF">LR48_Vigan03g059300</name>
</gene>
<evidence type="ECO:0000313" key="3">
    <source>
        <dbReference type="Proteomes" id="UP000053144"/>
    </source>
</evidence>
<reference evidence="3" key="1">
    <citation type="journal article" date="2015" name="Proc. Natl. Acad. Sci. U.S.A.">
        <title>Genome sequencing of adzuki bean (Vigna angularis) provides insight into high starch and low fat accumulation and domestication.</title>
        <authorList>
            <person name="Yang K."/>
            <person name="Tian Z."/>
            <person name="Chen C."/>
            <person name="Luo L."/>
            <person name="Zhao B."/>
            <person name="Wang Z."/>
            <person name="Yu L."/>
            <person name="Li Y."/>
            <person name="Sun Y."/>
            <person name="Li W."/>
            <person name="Chen Y."/>
            <person name="Li Y."/>
            <person name="Zhang Y."/>
            <person name="Ai D."/>
            <person name="Zhao J."/>
            <person name="Shang C."/>
            <person name="Ma Y."/>
            <person name="Wu B."/>
            <person name="Wang M."/>
            <person name="Gao L."/>
            <person name="Sun D."/>
            <person name="Zhang P."/>
            <person name="Guo F."/>
            <person name="Wang W."/>
            <person name="Li Y."/>
            <person name="Wang J."/>
            <person name="Varshney R.K."/>
            <person name="Wang J."/>
            <person name="Ling H.Q."/>
            <person name="Wan P."/>
        </authorList>
    </citation>
    <scope>NUCLEOTIDE SEQUENCE</scope>
    <source>
        <strain evidence="3">cv. Jingnong 6</strain>
    </source>
</reference>
<proteinExistence type="predicted"/>
<keyword evidence="1" id="KW-0812">Transmembrane</keyword>
<evidence type="ECO:0000313" key="2">
    <source>
        <dbReference type="EMBL" id="KOM37212.1"/>
    </source>
</evidence>
<protein>
    <recommendedName>
        <fullName evidence="4">Transmembrane protein</fullName>
    </recommendedName>
</protein>
<dbReference type="Proteomes" id="UP000053144">
    <property type="component" value="Chromosome 3"/>
</dbReference>
<evidence type="ECO:0008006" key="4">
    <source>
        <dbReference type="Google" id="ProtNLM"/>
    </source>
</evidence>